<keyword evidence="2" id="KW-1185">Reference proteome</keyword>
<evidence type="ECO:0000313" key="2">
    <source>
        <dbReference type="Proteomes" id="UP000295773"/>
    </source>
</evidence>
<dbReference type="AlphaFoldDB" id="A0A4R3TMU9"/>
<proteinExistence type="predicted"/>
<organism evidence="1 2">
    <name type="scientific">Longicatena caecimuris</name>
    <dbReference type="NCBI Taxonomy" id="1796635"/>
    <lineage>
        <taxon>Bacteria</taxon>
        <taxon>Bacillati</taxon>
        <taxon>Bacillota</taxon>
        <taxon>Erysipelotrichia</taxon>
        <taxon>Erysipelotrichales</taxon>
        <taxon>Erysipelotrichaceae</taxon>
        <taxon>Longicatena</taxon>
    </lineage>
</organism>
<name>A0A4R3TMU9_9FIRM</name>
<dbReference type="Proteomes" id="UP000295773">
    <property type="component" value="Unassembled WGS sequence"/>
</dbReference>
<comment type="caution">
    <text evidence="1">The sequence shown here is derived from an EMBL/GenBank/DDBJ whole genome shotgun (WGS) entry which is preliminary data.</text>
</comment>
<protein>
    <submittedName>
        <fullName evidence="1">Uncharacterized protein</fullName>
    </submittedName>
</protein>
<gene>
    <name evidence="1" type="ORF">EDD61_101250</name>
</gene>
<accession>A0A4R3TMU9</accession>
<dbReference type="GeneID" id="73795548"/>
<dbReference type="RefSeq" id="WP_008688630.1">
    <property type="nucleotide sequence ID" value="NZ_AP024510.1"/>
</dbReference>
<evidence type="ECO:0000313" key="1">
    <source>
        <dbReference type="EMBL" id="TCU63596.1"/>
    </source>
</evidence>
<sequence>MKRFLADAILILILVGLGGYVQKQDEKVPSIEAEVEAFEDTIAQHKRITPKNTKVHLQDKEDNKASRMAKYGSAFVVDTLHGGVEVLSSLFDSLLN</sequence>
<reference evidence="1 2" key="1">
    <citation type="submission" date="2019-03" db="EMBL/GenBank/DDBJ databases">
        <title>Genomic Encyclopedia of Type Strains, Phase IV (KMG-IV): sequencing the most valuable type-strain genomes for metagenomic binning, comparative biology and taxonomic classification.</title>
        <authorList>
            <person name="Goeker M."/>
        </authorList>
    </citation>
    <scope>NUCLEOTIDE SEQUENCE [LARGE SCALE GENOMIC DNA]</scope>
    <source>
        <strain evidence="1 2">DSM 29481</strain>
    </source>
</reference>
<dbReference type="EMBL" id="SMBP01000001">
    <property type="protein sequence ID" value="TCU63596.1"/>
    <property type="molecule type" value="Genomic_DNA"/>
</dbReference>